<dbReference type="GO" id="GO:0006364">
    <property type="term" value="P:rRNA processing"/>
    <property type="evidence" value="ECO:0007669"/>
    <property type="project" value="UniProtKB-KW"/>
</dbReference>
<evidence type="ECO:0000256" key="1">
    <source>
        <dbReference type="ARBA" id="ARBA00022490"/>
    </source>
</evidence>
<keyword evidence="1" id="KW-0963">Cytoplasm</keyword>
<protein>
    <submittedName>
        <fullName evidence="7">SAM-dependent methyltransferase</fullName>
    </submittedName>
</protein>
<dbReference type="CDD" id="cd11649">
    <property type="entry name" value="RsmI_like"/>
    <property type="match status" value="1"/>
</dbReference>
<keyword evidence="3 7" id="KW-0489">Methyltransferase</keyword>
<dbReference type="PANTHER" id="PTHR46111:SF2">
    <property type="entry name" value="SAM-DEPENDENT METHYLTRANSFERASE"/>
    <property type="match status" value="1"/>
</dbReference>
<dbReference type="Gene3D" id="3.30.950.10">
    <property type="entry name" value="Methyltransferase, Cobalt-precorrin-4 Transmethylase, Domain 2"/>
    <property type="match status" value="1"/>
</dbReference>
<keyword evidence="8" id="KW-1185">Reference proteome</keyword>
<dbReference type="InterPro" id="IPR014777">
    <property type="entry name" value="4pyrrole_Mease_sub1"/>
</dbReference>
<organism evidence="7 8">
    <name type="scientific">Hydrogenophaga aromaticivorans</name>
    <dbReference type="NCBI Taxonomy" id="2610898"/>
    <lineage>
        <taxon>Bacteria</taxon>
        <taxon>Pseudomonadati</taxon>
        <taxon>Pseudomonadota</taxon>
        <taxon>Betaproteobacteria</taxon>
        <taxon>Burkholderiales</taxon>
        <taxon>Comamonadaceae</taxon>
        <taxon>Hydrogenophaga</taxon>
    </lineage>
</organism>
<reference evidence="7 8" key="1">
    <citation type="submission" date="2019-09" db="EMBL/GenBank/DDBJ databases">
        <title>Hydrogenophaga aromatica sp. nov., isolated from a para-xylene-degrading enrichment culture.</title>
        <authorList>
            <person name="Tancsics A."/>
            <person name="Banerjee S."/>
        </authorList>
    </citation>
    <scope>NUCLEOTIDE SEQUENCE [LARGE SCALE GENOMIC DNA]</scope>
    <source>
        <strain evidence="7 8">D2P1</strain>
    </source>
</reference>
<dbReference type="GO" id="GO:0008168">
    <property type="term" value="F:methyltransferase activity"/>
    <property type="evidence" value="ECO:0007669"/>
    <property type="project" value="UniProtKB-KW"/>
</dbReference>
<dbReference type="EMBL" id="VYGV01000007">
    <property type="protein sequence ID" value="NWF45688.1"/>
    <property type="molecule type" value="Genomic_DNA"/>
</dbReference>
<dbReference type="Proteomes" id="UP000545507">
    <property type="component" value="Unassembled WGS sequence"/>
</dbReference>
<dbReference type="GO" id="GO:0032259">
    <property type="term" value="P:methylation"/>
    <property type="evidence" value="ECO:0007669"/>
    <property type="project" value="UniProtKB-KW"/>
</dbReference>
<evidence type="ECO:0000256" key="5">
    <source>
        <dbReference type="ARBA" id="ARBA00022691"/>
    </source>
</evidence>
<name>A0A7Y8KY27_9BURK</name>
<proteinExistence type="predicted"/>
<comment type="caution">
    <text evidence="7">The sequence shown here is derived from an EMBL/GenBank/DDBJ whole genome shotgun (WGS) entry which is preliminary data.</text>
</comment>
<dbReference type="InterPro" id="IPR035996">
    <property type="entry name" value="4pyrrol_Methylase_sf"/>
</dbReference>
<evidence type="ECO:0000256" key="2">
    <source>
        <dbReference type="ARBA" id="ARBA00022552"/>
    </source>
</evidence>
<dbReference type="InterPro" id="IPR008189">
    <property type="entry name" value="rRNA_ssu_MeTfrase_I"/>
</dbReference>
<dbReference type="AlphaFoldDB" id="A0A7Y8KY27"/>
<evidence type="ECO:0000256" key="3">
    <source>
        <dbReference type="ARBA" id="ARBA00022603"/>
    </source>
</evidence>
<keyword evidence="2" id="KW-0698">rRNA processing</keyword>
<feature type="domain" description="Tetrapyrrole methylase" evidence="6">
    <location>
        <begin position="61"/>
        <end position="229"/>
    </location>
</feature>
<dbReference type="SUPFAM" id="SSF53790">
    <property type="entry name" value="Tetrapyrrole methylase"/>
    <property type="match status" value="1"/>
</dbReference>
<evidence type="ECO:0000313" key="8">
    <source>
        <dbReference type="Proteomes" id="UP000545507"/>
    </source>
</evidence>
<keyword evidence="5" id="KW-0949">S-adenosyl-L-methionine</keyword>
<sequence>MKPAQPTPGTLYLVPTPLDFGCLPEGAHPAPITECLPIETVAVAARLTHWISENAKSTRAFLKRVEAVNGLAAPLQAQTIVELPRQAHKKGDHTPAAEGDSQAKALLAPALLGHDIGLVSEAGMPAIADPGSSVVRAAHTLGMPVVPLVGPVSLMLALAASGLNGQGFAFVGYVPQEATERTKRLRELEALALKTGQTQILIETPYRNAALLQALLQTLHPHTRLAVSCGLMLPQQVTRSALANEWKSRSLLQGMPLDAPAVFLIGR</sequence>
<evidence type="ECO:0000259" key="6">
    <source>
        <dbReference type="Pfam" id="PF00590"/>
    </source>
</evidence>
<gene>
    <name evidence="7" type="ORF">F3K02_10570</name>
</gene>
<dbReference type="PANTHER" id="PTHR46111">
    <property type="entry name" value="RIBOSOMAL RNA SMALL SUBUNIT METHYLTRANSFERASE I"/>
    <property type="match status" value="1"/>
</dbReference>
<evidence type="ECO:0000313" key="7">
    <source>
        <dbReference type="EMBL" id="NWF45688.1"/>
    </source>
</evidence>
<dbReference type="Pfam" id="PF00590">
    <property type="entry name" value="TP_methylase"/>
    <property type="match status" value="1"/>
</dbReference>
<dbReference type="RefSeq" id="WP_177135583.1">
    <property type="nucleotide sequence ID" value="NZ_JAGPWB010000024.1"/>
</dbReference>
<accession>A0A7Y8KY27</accession>
<keyword evidence="4 7" id="KW-0808">Transferase</keyword>
<evidence type="ECO:0000256" key="4">
    <source>
        <dbReference type="ARBA" id="ARBA00022679"/>
    </source>
</evidence>
<dbReference type="InterPro" id="IPR014776">
    <property type="entry name" value="4pyrrole_Mease_sub2"/>
</dbReference>
<dbReference type="InterPro" id="IPR000878">
    <property type="entry name" value="4pyrrol_Mease"/>
</dbReference>
<dbReference type="Gene3D" id="3.40.1010.10">
    <property type="entry name" value="Cobalt-precorrin-4 Transmethylase, Domain 1"/>
    <property type="match status" value="1"/>
</dbReference>